<feature type="domain" description="Coenzyme F420:L-glutamate ligase-like" evidence="1">
    <location>
        <begin position="6"/>
        <end position="201"/>
    </location>
</feature>
<evidence type="ECO:0000313" key="3">
    <source>
        <dbReference type="Proteomes" id="UP000244926"/>
    </source>
</evidence>
<gene>
    <name evidence="2" type="ORF">C10C_0731</name>
</gene>
<reference evidence="3" key="1">
    <citation type="submission" date="2017-11" db="EMBL/GenBank/DDBJ databases">
        <authorList>
            <person name="Seth-Smith MB H."/>
        </authorList>
    </citation>
    <scope>NUCLEOTIDE SEQUENCE [LARGE SCALE GENOMIC DNA]</scope>
</reference>
<dbReference type="KEGG" id="csee:C10C_0731"/>
<proteinExistence type="predicted"/>
<dbReference type="GO" id="GO:0016874">
    <property type="term" value="F:ligase activity"/>
    <property type="evidence" value="ECO:0007669"/>
    <property type="project" value="UniProtKB-KW"/>
</dbReference>
<evidence type="ECO:0000259" key="1">
    <source>
        <dbReference type="Pfam" id="PF01996"/>
    </source>
</evidence>
<dbReference type="Pfam" id="PF01996">
    <property type="entry name" value="F420_ligase"/>
    <property type="match status" value="1"/>
</dbReference>
<dbReference type="NCBIfam" id="TIGR04132">
    <property type="entry name" value="intra_fol_E_lig"/>
    <property type="match status" value="1"/>
</dbReference>
<evidence type="ECO:0000313" key="2">
    <source>
        <dbReference type="EMBL" id="SPN73875.1"/>
    </source>
</evidence>
<sequence>MKISVVKTPTIYPFDNLYYILKSSLPPLKEGSILVITSKIVSLCEGAVVDINSISKDQLIKQEADAHLFIEKYGIYLTKKWGLLIPSAGIDESNVEGYFVLYPRDLLTSVNAIGDWLRSFYQLESCGVIISDSHTTPLRRGTMGLGLCWNGFSPLYNYIGKPDCFGHPLRMTYSNLLDGLSAAAVLCMGEGAEHTPLAIIEDAPKVVFHSSPTTLEDMNLLGIAQDEDLYGPLLQSMEWKTH</sequence>
<dbReference type="Gene3D" id="3.30.1330.100">
    <property type="entry name" value="CofE-like"/>
    <property type="match status" value="1"/>
</dbReference>
<dbReference type="RefSeq" id="WP_108896817.1">
    <property type="nucleotide sequence ID" value="NZ_LT993738.1"/>
</dbReference>
<dbReference type="EMBL" id="LT993738">
    <property type="protein sequence ID" value="SPN73875.1"/>
    <property type="molecule type" value="Genomic_DNA"/>
</dbReference>
<organism evidence="2 3">
    <name type="scientific">Chlamydia serpentis</name>
    <dbReference type="NCBI Taxonomy" id="1967782"/>
    <lineage>
        <taxon>Bacteria</taxon>
        <taxon>Pseudomonadati</taxon>
        <taxon>Chlamydiota</taxon>
        <taxon>Chlamydiia</taxon>
        <taxon>Chlamydiales</taxon>
        <taxon>Chlamydiaceae</taxon>
        <taxon>Chlamydia/Chlamydophila group</taxon>
        <taxon>Chlamydia</taxon>
    </lineage>
</organism>
<dbReference type="PANTHER" id="PTHR47917:SF1">
    <property type="entry name" value="COENZYME F420:L-GLUTAMATE LIGASE"/>
    <property type="match status" value="1"/>
</dbReference>
<dbReference type="InterPro" id="IPR002847">
    <property type="entry name" value="F420-0_gamma-glut_ligase-dom"/>
</dbReference>
<dbReference type="OrthoDB" id="9788295at2"/>
<dbReference type="PANTHER" id="PTHR47917">
    <property type="match status" value="1"/>
</dbReference>
<dbReference type="AlphaFoldDB" id="A0A2R8FBR3"/>
<keyword evidence="3" id="KW-1185">Reference proteome</keyword>
<keyword evidence="2" id="KW-0436">Ligase</keyword>
<dbReference type="InterPro" id="IPR026416">
    <property type="entry name" value="Fol_metab_g-glu_lig"/>
</dbReference>
<dbReference type="Proteomes" id="UP000244926">
    <property type="component" value="Chromosome I"/>
</dbReference>
<accession>A0A2R8FBR3</accession>
<name>A0A2R8FBR3_9CHLA</name>
<dbReference type="SUPFAM" id="SSF144010">
    <property type="entry name" value="CofE-like"/>
    <property type="match status" value="1"/>
</dbReference>
<protein>
    <submittedName>
        <fullName evidence="2">F420-0--gamma-glutamyl ligase,putative folate metabolism gamma-glutamate ligase,F420-0:Gamma-glutamyl ligase</fullName>
    </submittedName>
</protein>